<gene>
    <name evidence="3" type="primary">LOC107457864</name>
</gene>
<reference evidence="2" key="1">
    <citation type="journal article" date="2016" name="Nat. Genet.">
        <title>The genome sequences of Arachis duranensis and Arachis ipaensis, the diploid ancestors of cultivated peanut.</title>
        <authorList>
            <person name="Bertioli D.J."/>
            <person name="Cannon S.B."/>
            <person name="Froenicke L."/>
            <person name="Huang G."/>
            <person name="Farmer A.D."/>
            <person name="Cannon E.K."/>
            <person name="Liu X."/>
            <person name="Gao D."/>
            <person name="Clevenger J."/>
            <person name="Dash S."/>
            <person name="Ren L."/>
            <person name="Moretzsohn M.C."/>
            <person name="Shirasawa K."/>
            <person name="Huang W."/>
            <person name="Vidigal B."/>
            <person name="Abernathy B."/>
            <person name="Chu Y."/>
            <person name="Niederhuth C.E."/>
            <person name="Umale P."/>
            <person name="Araujo A.C."/>
            <person name="Kozik A."/>
            <person name="Kim K.D."/>
            <person name="Burow M.D."/>
            <person name="Varshney R.K."/>
            <person name="Wang X."/>
            <person name="Zhang X."/>
            <person name="Barkley N."/>
            <person name="Guimaraes P.M."/>
            <person name="Isobe S."/>
            <person name="Guo B."/>
            <person name="Liao B."/>
            <person name="Stalker H.T."/>
            <person name="Schmitz R.J."/>
            <person name="Scheffler B.E."/>
            <person name="Leal-Bertioli S.C."/>
            <person name="Xun X."/>
            <person name="Jackson S.A."/>
            <person name="Michelmore R."/>
            <person name="Ozias-Akins P."/>
        </authorList>
    </citation>
    <scope>NUCLEOTIDE SEQUENCE [LARGE SCALE GENOMIC DNA]</scope>
    <source>
        <strain evidence="2">cv. V14167</strain>
    </source>
</reference>
<organism evidence="2 3">
    <name type="scientific">Arachis duranensis</name>
    <name type="common">Wild peanut</name>
    <dbReference type="NCBI Taxonomy" id="130453"/>
    <lineage>
        <taxon>Eukaryota</taxon>
        <taxon>Viridiplantae</taxon>
        <taxon>Streptophyta</taxon>
        <taxon>Embryophyta</taxon>
        <taxon>Tracheophyta</taxon>
        <taxon>Spermatophyta</taxon>
        <taxon>Magnoliopsida</taxon>
        <taxon>eudicotyledons</taxon>
        <taxon>Gunneridae</taxon>
        <taxon>Pentapetalae</taxon>
        <taxon>rosids</taxon>
        <taxon>fabids</taxon>
        <taxon>Fabales</taxon>
        <taxon>Fabaceae</taxon>
        <taxon>Papilionoideae</taxon>
        <taxon>50 kb inversion clade</taxon>
        <taxon>dalbergioids sensu lato</taxon>
        <taxon>Dalbergieae</taxon>
        <taxon>Pterocarpus clade</taxon>
        <taxon>Arachis</taxon>
    </lineage>
</organism>
<dbReference type="GeneID" id="107457864"/>
<dbReference type="AlphaFoldDB" id="A0A6P4BJN1"/>
<protein>
    <submittedName>
        <fullName evidence="3">Uncharacterized protein LOC107457864</fullName>
    </submittedName>
</protein>
<proteinExistence type="predicted"/>
<evidence type="ECO:0000313" key="3">
    <source>
        <dbReference type="RefSeq" id="XP_015931522.1"/>
    </source>
</evidence>
<dbReference type="RefSeq" id="XP_015931522.1">
    <property type="nucleotide sequence ID" value="XM_016076036.1"/>
</dbReference>
<sequence>MRQILATERQHRSSDRGQHRSSDGGDAMETKQRKRVFETERDCEEESVATKQKKKEQENLLELTKFRASGSTKEADSGEEADGKTRSKKTTITTSPGPTASVAGDDKRRKKRRASVTECKTVMTHTECDDQLQCETESSERNRRRERKRA</sequence>
<name>A0A6P4BJN1_ARADU</name>
<accession>A0A6P4BJN1</accession>
<keyword evidence="2" id="KW-1185">Reference proteome</keyword>
<feature type="region of interest" description="Disordered" evidence="1">
    <location>
        <begin position="1"/>
        <end position="150"/>
    </location>
</feature>
<reference evidence="3" key="2">
    <citation type="submission" date="2025-08" db="UniProtKB">
        <authorList>
            <consortium name="RefSeq"/>
        </authorList>
    </citation>
    <scope>IDENTIFICATION</scope>
    <source>
        <tissue evidence="3">Whole plant</tissue>
    </source>
</reference>
<dbReference type="Proteomes" id="UP000515211">
    <property type="component" value="Chromosome 7"/>
</dbReference>
<feature type="compositionally biased region" description="Basic and acidic residues" evidence="1">
    <location>
        <begin position="73"/>
        <end position="85"/>
    </location>
</feature>
<evidence type="ECO:0000313" key="2">
    <source>
        <dbReference type="Proteomes" id="UP000515211"/>
    </source>
</evidence>
<evidence type="ECO:0000256" key="1">
    <source>
        <dbReference type="SAM" id="MobiDB-lite"/>
    </source>
</evidence>
<feature type="compositionally biased region" description="Basic and acidic residues" evidence="1">
    <location>
        <begin position="8"/>
        <end position="40"/>
    </location>
</feature>
<dbReference type="KEGG" id="adu:107457864"/>